<dbReference type="eggNOG" id="COG0535">
    <property type="taxonomic scope" value="Bacteria"/>
</dbReference>
<keyword evidence="9" id="KW-0408">Iron</keyword>
<comment type="pathway">
    <text evidence="3">Cofactor biosynthesis; Fe-Mo cofactor biosynthesis.</text>
</comment>
<keyword evidence="7" id="KW-0949">S-adenosyl-L-methionine</keyword>
<dbReference type="Pfam" id="PF02579">
    <property type="entry name" value="Nitro_FeMo-Co"/>
    <property type="match status" value="1"/>
</dbReference>
<dbReference type="PANTHER" id="PTHR43787">
    <property type="entry name" value="FEMO COFACTOR BIOSYNTHESIS PROTEIN NIFB-RELATED"/>
    <property type="match status" value="1"/>
</dbReference>
<dbReference type="InterPro" id="IPR003731">
    <property type="entry name" value="Di-Nase_FeMo-co_biosynth"/>
</dbReference>
<dbReference type="InterPro" id="IPR036105">
    <property type="entry name" value="DiNase_FeMo-co_biosyn_sf"/>
</dbReference>
<evidence type="ECO:0000313" key="16">
    <source>
        <dbReference type="EMBL" id="ADU27830.1"/>
    </source>
</evidence>
<comment type="cofactor">
    <cofactor evidence="1">
        <name>[4Fe-4S] cluster</name>
        <dbReference type="ChEBI" id="CHEBI:49883"/>
    </cofactor>
</comment>
<dbReference type="SFLD" id="SFLDG01068">
    <property type="entry name" value="FeMo_cofactor_biosynthesis_pro"/>
    <property type="match status" value="1"/>
</dbReference>
<keyword evidence="8" id="KW-0479">Metal-binding</keyword>
<evidence type="ECO:0000256" key="13">
    <source>
        <dbReference type="ARBA" id="ARBA00030926"/>
    </source>
</evidence>
<comment type="function">
    <text evidence="2">Involved in the biosynthesis of the iron-molybdenum cofactor (FeMo-co or M-cluster) found in the dinitrogenase enzyme of the nitrogenase complex in nitrogen-fixing microorganisms. NifB catalyzes the crucial step of radical SAM-dependent carbide insertion that occurs concomitant with the insertion of a 9th sulfur and the rearrangement/coupling of two [4Fe-4S] clusters into a [8Fe-9S-C] cluster, the precursor to the M-cluster.</text>
</comment>
<dbReference type="PROSITE" id="PS51918">
    <property type="entry name" value="RADICAL_SAM"/>
    <property type="match status" value="1"/>
</dbReference>
<evidence type="ECO:0000256" key="5">
    <source>
        <dbReference type="ARBA" id="ARBA00021702"/>
    </source>
</evidence>
<dbReference type="Pfam" id="PF04055">
    <property type="entry name" value="Radical_SAM"/>
    <property type="match status" value="1"/>
</dbReference>
<evidence type="ECO:0000256" key="6">
    <source>
        <dbReference type="ARBA" id="ARBA00022485"/>
    </source>
</evidence>
<dbReference type="CDD" id="cd00852">
    <property type="entry name" value="NifB"/>
    <property type="match status" value="1"/>
</dbReference>
<dbReference type="PANTHER" id="PTHR43787:SF13">
    <property type="entry name" value="FEMO COFACTOR BIOSYNTHESIS PROTEIN NIFB"/>
    <property type="match status" value="1"/>
</dbReference>
<evidence type="ECO:0000256" key="8">
    <source>
        <dbReference type="ARBA" id="ARBA00022723"/>
    </source>
</evidence>
<evidence type="ECO:0000259" key="15">
    <source>
        <dbReference type="PROSITE" id="PS51918"/>
    </source>
</evidence>
<evidence type="ECO:0000256" key="11">
    <source>
        <dbReference type="ARBA" id="ARBA00023231"/>
    </source>
</evidence>
<dbReference type="CDD" id="cd01335">
    <property type="entry name" value="Radical_SAM"/>
    <property type="match status" value="1"/>
</dbReference>
<dbReference type="Gene3D" id="3.20.20.70">
    <property type="entry name" value="Aldolase class I"/>
    <property type="match status" value="1"/>
</dbReference>
<keyword evidence="10" id="KW-0411">Iron-sulfur</keyword>
<evidence type="ECO:0000256" key="14">
    <source>
        <dbReference type="ARBA" id="ARBA00032102"/>
    </source>
</evidence>
<dbReference type="InterPro" id="IPR007197">
    <property type="entry name" value="rSAM"/>
</dbReference>
<dbReference type="KEGG" id="eha:Ethha_2318"/>
<dbReference type="SUPFAM" id="SSF102114">
    <property type="entry name" value="Radical SAM enzymes"/>
    <property type="match status" value="1"/>
</dbReference>
<evidence type="ECO:0000256" key="2">
    <source>
        <dbReference type="ARBA" id="ARBA00003522"/>
    </source>
</evidence>
<dbReference type="EMBL" id="CP002400">
    <property type="protein sequence ID" value="ADU27830.1"/>
    <property type="molecule type" value="Genomic_DNA"/>
</dbReference>
<organism evidence="16 17">
    <name type="scientific">Ethanoligenens harbinense (strain DSM 18485 / JCM 12961 / CGMCC 1.5033 / YUAN-3)</name>
    <dbReference type="NCBI Taxonomy" id="663278"/>
    <lineage>
        <taxon>Bacteria</taxon>
        <taxon>Bacillati</taxon>
        <taxon>Bacillota</taxon>
        <taxon>Clostridia</taxon>
        <taxon>Eubacteriales</taxon>
        <taxon>Oscillospiraceae</taxon>
        <taxon>Ethanoligenens</taxon>
    </lineage>
</organism>
<sequence>MIQNSAAANLEKTMNHPCYNCGASQNARIHLPVAPKCNIQCNYCVRQFDCVNESRPGVVSAVLTPGEAVSRYFEAKKTIPNLTVAGIAGPGDALANFKEVRETLRQIRQRDPDVTFCLSTNGLMLPFYANDLLALGVSHVTVTMNTVDAAAGANIYDHINYLGKTYTGADGAAILLQNQLSGIRYLAEKGVVLKVNIVLLKGINEHQIEDIVRTAKDCGCRITNIMQLIPVSGSKFAHMEPAGNADLNRIRKQSADILPQMYHCKQCRADAVGALENDLSRQFGGKSDDDKAAGVKGRYRFAVCSVDGTRVDQHFGHAERFLIYDYRDGAVRFVEARPVEKYCAGPDQADEEDQIAKAVKTIDECDCVVCMRIGNHPSHVLRDKGLEIFTTYNQIEGALKEAAETLASREAVGVPAACG</sequence>
<evidence type="ECO:0000313" key="17">
    <source>
        <dbReference type="Proteomes" id="UP000001551"/>
    </source>
</evidence>
<proteinExistence type="inferred from homology"/>
<dbReference type="AlphaFoldDB" id="E6U4U5"/>
<evidence type="ECO:0000256" key="9">
    <source>
        <dbReference type="ARBA" id="ARBA00023004"/>
    </source>
</evidence>
<dbReference type="PROSITE" id="PS01305">
    <property type="entry name" value="MOAA_NIFB_PQQE"/>
    <property type="match status" value="1"/>
</dbReference>
<keyword evidence="12" id="KW-0456">Lyase</keyword>
<dbReference type="InterPro" id="IPR034165">
    <property type="entry name" value="NifB_C"/>
</dbReference>
<evidence type="ECO:0000256" key="3">
    <source>
        <dbReference type="ARBA" id="ARBA00005155"/>
    </source>
</evidence>
<evidence type="ECO:0000256" key="12">
    <source>
        <dbReference type="ARBA" id="ARBA00023239"/>
    </source>
</evidence>
<dbReference type="GO" id="GO:0051539">
    <property type="term" value="F:4 iron, 4 sulfur cluster binding"/>
    <property type="evidence" value="ECO:0007669"/>
    <property type="project" value="UniProtKB-KW"/>
</dbReference>
<dbReference type="GO" id="GO:0016829">
    <property type="term" value="F:lyase activity"/>
    <property type="evidence" value="ECO:0007669"/>
    <property type="project" value="UniProtKB-KW"/>
</dbReference>
<dbReference type="Proteomes" id="UP000001551">
    <property type="component" value="Chromosome"/>
</dbReference>
<dbReference type="InterPro" id="IPR013785">
    <property type="entry name" value="Aldolase_TIM"/>
</dbReference>
<evidence type="ECO:0000256" key="7">
    <source>
        <dbReference type="ARBA" id="ARBA00022691"/>
    </source>
</evidence>
<dbReference type="RefSeq" id="WP_013486178.1">
    <property type="nucleotide sequence ID" value="NC_014828.1"/>
</dbReference>
<comment type="similarity">
    <text evidence="4">Belongs to the radical SAM superfamily. NifB family.</text>
</comment>
<keyword evidence="6" id="KW-0004">4Fe-4S</keyword>
<dbReference type="SFLD" id="SFLDS00029">
    <property type="entry name" value="Radical_SAM"/>
    <property type="match status" value="1"/>
</dbReference>
<dbReference type="STRING" id="663278.Ethha_2318"/>
<dbReference type="UniPathway" id="UPA00782"/>
<dbReference type="HOGENOM" id="CLU_027639_0_0_9"/>
<protein>
    <recommendedName>
        <fullName evidence="5">FeMo cofactor biosynthesis protein NifB</fullName>
    </recommendedName>
    <alternativeName>
        <fullName evidence="14">Nitrogenase cofactor maturase NifB</fullName>
    </alternativeName>
    <alternativeName>
        <fullName evidence="13">Radical SAM assemblase NifB</fullName>
    </alternativeName>
</protein>
<dbReference type="InterPro" id="IPR058240">
    <property type="entry name" value="rSAM_sf"/>
</dbReference>
<dbReference type="Gene3D" id="3.30.420.130">
    <property type="entry name" value="Dinitrogenase iron-molybdenum cofactor biosynthesis domain"/>
    <property type="match status" value="1"/>
</dbReference>
<keyword evidence="17" id="KW-1185">Reference proteome</keyword>
<evidence type="ECO:0000256" key="4">
    <source>
        <dbReference type="ARBA" id="ARBA00006804"/>
    </source>
</evidence>
<feature type="domain" description="Radical SAM core" evidence="15">
    <location>
        <begin position="23"/>
        <end position="268"/>
    </location>
</feature>
<keyword evidence="11" id="KW-0535">Nitrogen fixation</keyword>
<name>E6U4U5_ETHHY</name>
<dbReference type="SFLD" id="SFLDG01067">
    <property type="entry name" value="SPASM/twitch_domain_containing"/>
    <property type="match status" value="1"/>
</dbReference>
<dbReference type="SUPFAM" id="SSF53146">
    <property type="entry name" value="Nitrogenase accessory factor-like"/>
    <property type="match status" value="1"/>
</dbReference>
<gene>
    <name evidence="16" type="ordered locus">Ethha_2318</name>
</gene>
<accession>E6U4U5</accession>
<dbReference type="GO" id="GO:0046872">
    <property type="term" value="F:metal ion binding"/>
    <property type="evidence" value="ECO:0007669"/>
    <property type="project" value="UniProtKB-KW"/>
</dbReference>
<reference evidence="16 17" key="1">
    <citation type="submission" date="2010-12" db="EMBL/GenBank/DDBJ databases">
        <title>Complete sequence of Ethanoligenens harbinense YUAN-3.</title>
        <authorList>
            <person name="Lucas S."/>
            <person name="Copeland A."/>
            <person name="Lapidus A."/>
            <person name="Cheng J.-F."/>
            <person name="Bruce D."/>
            <person name="Goodwin L."/>
            <person name="Pitluck S."/>
            <person name="Chertkov O."/>
            <person name="Misra M."/>
            <person name="Detter J.C."/>
            <person name="Han C."/>
            <person name="Tapia R."/>
            <person name="Land M."/>
            <person name="Hauser L."/>
            <person name="Jeffries C."/>
            <person name="Kyrpides N."/>
            <person name="Ivanova N."/>
            <person name="Mikhailova N."/>
            <person name="Wang A."/>
            <person name="Mouttaki H."/>
            <person name="He Z."/>
            <person name="Zhou J."/>
            <person name="Hemme C.L."/>
            <person name="Woyke T."/>
        </authorList>
    </citation>
    <scope>NUCLEOTIDE SEQUENCE [LARGE SCALE GENOMIC DNA]</scope>
    <source>
        <strain evidence="17">DSM 18485 / JCM 12961 / CGMCC 1.5033 / YUAN-3</strain>
    </source>
</reference>
<dbReference type="InterPro" id="IPR000385">
    <property type="entry name" value="MoaA_NifB_PqqE_Fe-S-bd_CS"/>
</dbReference>
<dbReference type="eggNOG" id="COG1433">
    <property type="taxonomic scope" value="Bacteria"/>
</dbReference>
<dbReference type="SFLD" id="SFLDF00281">
    <property type="entry name" value="FeMo_cofactor_biosynthesis_pro"/>
    <property type="match status" value="1"/>
</dbReference>
<evidence type="ECO:0000256" key="10">
    <source>
        <dbReference type="ARBA" id="ARBA00023014"/>
    </source>
</evidence>
<evidence type="ECO:0000256" key="1">
    <source>
        <dbReference type="ARBA" id="ARBA00001966"/>
    </source>
</evidence>